<name>A0ABN9STP1_9DINO</name>
<feature type="non-terminal residue" evidence="2">
    <location>
        <position position="1"/>
    </location>
</feature>
<organism evidence="2 3">
    <name type="scientific">Prorocentrum cordatum</name>
    <dbReference type="NCBI Taxonomy" id="2364126"/>
    <lineage>
        <taxon>Eukaryota</taxon>
        <taxon>Sar</taxon>
        <taxon>Alveolata</taxon>
        <taxon>Dinophyceae</taxon>
        <taxon>Prorocentrales</taxon>
        <taxon>Prorocentraceae</taxon>
        <taxon>Prorocentrum</taxon>
    </lineage>
</organism>
<dbReference type="SUPFAM" id="SSF53335">
    <property type="entry name" value="S-adenosyl-L-methionine-dependent methyltransferases"/>
    <property type="match status" value="1"/>
</dbReference>
<keyword evidence="3" id="KW-1185">Reference proteome</keyword>
<dbReference type="SUPFAM" id="SSF56349">
    <property type="entry name" value="DNA breaking-rejoining enzymes"/>
    <property type="match status" value="1"/>
</dbReference>
<dbReference type="EMBL" id="CAUYUJ010013236">
    <property type="protein sequence ID" value="CAK0835841.1"/>
    <property type="molecule type" value="Genomic_DNA"/>
</dbReference>
<evidence type="ECO:0000256" key="1">
    <source>
        <dbReference type="SAM" id="Phobius"/>
    </source>
</evidence>
<comment type="caution">
    <text evidence="2">The sequence shown here is derived from an EMBL/GenBank/DDBJ whole genome shotgun (WGS) entry which is preliminary data.</text>
</comment>
<feature type="transmembrane region" description="Helical" evidence="1">
    <location>
        <begin position="27"/>
        <end position="47"/>
    </location>
</feature>
<proteinExistence type="predicted"/>
<accession>A0ABN9STP1</accession>
<keyword evidence="1" id="KW-0472">Membrane</keyword>
<dbReference type="InterPro" id="IPR029063">
    <property type="entry name" value="SAM-dependent_MTases_sf"/>
</dbReference>
<gene>
    <name evidence="2" type="ORF">PCOR1329_LOCUS32530</name>
</gene>
<keyword evidence="1" id="KW-0812">Transmembrane</keyword>
<sequence length="1499" mass="163119">AVQVLVPGHEDAGGCLLLSELTGSLRGFLIGLCAICFLVGVLVRIIICECPPGEYTDVVGDPVPPALVTKCFYCLTPDGDIYPHLLAAGPLAGVVVLDKTGQPIDSTSEGQKLRRRHSVHGADWEPTPLDYVAALQFCRPEALSSGQLNRRLRGKQPWPVAGAPSGDGAARIPTNMEVSDGALPKPPDGHCWEILATTGSDTVRTEFLGGATDGYAVAGGFGLVLMGSEAHAVRVVRRDELGGDGDLDARVLSIKVNSDGERRRLFKDAVNLLSETTWPFWPVLGPRTTRWCLRFLADQDAHPRSRHTKWKHETGLTASDPGVAEHELCMRVFDVAMSFDQLNVSELAAFEYIARRAQLIEHRYRERVIGRPDGVDGAEEDYLMMGASETRGHLMIAPELQDYITAELHREAGVLKERSHPPVGPPSGRALPAPSAGMVVSRELLPINLAALSAPRESPGAGRCSRSVRSRALRRTLVDERVRESVTALNLLYNHGEAQVSHQLSLAQVRGVEHLRRGWERLGAPEVSPAAACSELCGSRPGHGDPAKTAPYQRDLVSLPTGGVLAEGGRCLGGAALSFWKEWRQHLLRPGVSREAVQKFKPHVDSRLRARGTYAQFALDLQAAGLVNLKGRLDATLGVFFAWKSDGAWQRLIFDTRGSNEFFNAPEYSQLPTDRRAAAGLEEGPLAAVYVDGVAFLGTSEKCCSDGCASAVELLGSRGLVCKGMVGASEQQSFTGLTFERSSGIISLSTRRLWKIRLGLLELCRQGWCTGVQLRRVLGHLTWAFLLKRELLSILSSAFRFCEMAGEQRWRLWSCVARELRIAAALLPFAAVDTKRPFDPCAMASDASGATEFDFGGFGVCERAWDLEAVRAVASRAERWRYCVEDAICAREQSLGLRPQGPSKPRSSQVRARRVVTDFFHIDGEQIGDFDTWSTVLFGRFASSENITRAEGRALAMGARHKRDPRGPAFRDAPAAWARPGGAAGASLSAGAAFDRELERTVAQRARGQLAAPPGLCGLGDSLDPEARPAGLARCDVEPIASRAAAEGLTFLQTSRAGHRTQLQHQRAYTDFLDWSRGEELRISTVANLDRSLASYLDHLFFDGWNRDQGEKTLAAVLFSHPSQGLKRPGALEGSRAALKGFKKMAPGQTRRPLPKQGVFAIIGAGVFCGLLDFCLGLLVAWDAYLRLPSDLIGMVGGSLVAPARRSRINRWAILLFPEELPDRSKTGHFDEGMALESEAAQSASFALQALESRSQADKPLRPFSGPKFRQDFAACASLAGLEDVHPHQARHGAASHDALFKVREFGAVQERLRHLSESSTRRHRKGTRYLAECEKLPPEIKAFGEWVEANLAGLFSGRLRCRAGFWKAGDTLDSATRLSRDAIHRAWSQAFSAASAAAPRKGKVILDLFSGAGGIARGLRKCGGWGVIEVDAKLNPAFNLNNPVVVDLIAGWISSKLVRGVWLAFPCSTWSVASRGRHRTHSDLFGRPDLDPVGFERS</sequence>
<dbReference type="InterPro" id="IPR011010">
    <property type="entry name" value="DNA_brk_join_enz"/>
</dbReference>
<evidence type="ECO:0000313" key="3">
    <source>
        <dbReference type="Proteomes" id="UP001189429"/>
    </source>
</evidence>
<dbReference type="Gene3D" id="3.40.50.150">
    <property type="entry name" value="Vaccinia Virus protein VP39"/>
    <property type="match status" value="1"/>
</dbReference>
<evidence type="ECO:0000313" key="2">
    <source>
        <dbReference type="EMBL" id="CAK0835841.1"/>
    </source>
</evidence>
<dbReference type="Proteomes" id="UP001189429">
    <property type="component" value="Unassembled WGS sequence"/>
</dbReference>
<reference evidence="2" key="1">
    <citation type="submission" date="2023-10" db="EMBL/GenBank/DDBJ databases">
        <authorList>
            <person name="Chen Y."/>
            <person name="Shah S."/>
            <person name="Dougan E. K."/>
            <person name="Thang M."/>
            <person name="Chan C."/>
        </authorList>
    </citation>
    <scope>NUCLEOTIDE SEQUENCE [LARGE SCALE GENOMIC DNA]</scope>
</reference>
<protein>
    <recommendedName>
        <fullName evidence="4">Trimethylguanosine synthase</fullName>
    </recommendedName>
</protein>
<keyword evidence="1" id="KW-1133">Transmembrane helix</keyword>
<evidence type="ECO:0008006" key="4">
    <source>
        <dbReference type="Google" id="ProtNLM"/>
    </source>
</evidence>